<accession>A0A0G4J3S7</accession>
<keyword evidence="5" id="KW-1185">Reference proteome</keyword>
<dbReference type="InterPro" id="IPR036047">
    <property type="entry name" value="F-box-like_dom_sf"/>
</dbReference>
<dbReference type="EMBL" id="CDSF01000122">
    <property type="protein sequence ID" value="CEP02142.1"/>
    <property type="molecule type" value="Genomic_DNA"/>
</dbReference>
<feature type="transmembrane region" description="Helical" evidence="1">
    <location>
        <begin position="225"/>
        <end position="244"/>
    </location>
</feature>
<keyword evidence="1" id="KW-0472">Membrane</keyword>
<dbReference type="AlphaFoldDB" id="A0A0G4J3S7"/>
<proteinExistence type="predicted"/>
<name>A0A0G4J3S7_PLABS</name>
<evidence type="ECO:0000259" key="2">
    <source>
        <dbReference type="Pfam" id="PF12937"/>
    </source>
</evidence>
<protein>
    <recommendedName>
        <fullName evidence="2">F-box domain-containing protein</fullName>
    </recommendedName>
</protein>
<feature type="transmembrane region" description="Helical" evidence="1">
    <location>
        <begin position="288"/>
        <end position="311"/>
    </location>
</feature>
<feature type="transmembrane region" description="Helical" evidence="1">
    <location>
        <begin position="317"/>
        <end position="337"/>
    </location>
</feature>
<evidence type="ECO:0000313" key="4">
    <source>
        <dbReference type="EMBL" id="SPQ93667.1"/>
    </source>
</evidence>
<geneLocation type="mitochondrion" evidence="4"/>
<gene>
    <name evidence="3" type="ORF">PBRA_002408</name>
    <name evidence="4" type="ORF">PLBR_LOCUS882</name>
</gene>
<evidence type="ECO:0000256" key="1">
    <source>
        <dbReference type="SAM" id="Phobius"/>
    </source>
</evidence>
<organism evidence="3 5">
    <name type="scientific">Plasmodiophora brassicae</name>
    <name type="common">Clubroot disease agent</name>
    <dbReference type="NCBI Taxonomy" id="37360"/>
    <lineage>
        <taxon>Eukaryota</taxon>
        <taxon>Sar</taxon>
        <taxon>Rhizaria</taxon>
        <taxon>Endomyxa</taxon>
        <taxon>Phytomyxea</taxon>
        <taxon>Plasmodiophorida</taxon>
        <taxon>Plasmodiophoridae</taxon>
        <taxon>Plasmodiophora</taxon>
    </lineage>
</organism>
<evidence type="ECO:0000313" key="6">
    <source>
        <dbReference type="Proteomes" id="UP000290189"/>
    </source>
</evidence>
<dbReference type="Pfam" id="PF12937">
    <property type="entry name" value="F-box-like"/>
    <property type="match status" value="1"/>
</dbReference>
<dbReference type="Proteomes" id="UP000290189">
    <property type="component" value="Unassembled WGS sequence"/>
</dbReference>
<dbReference type="Gene3D" id="1.20.1280.50">
    <property type="match status" value="1"/>
</dbReference>
<dbReference type="SUPFAM" id="SSF81383">
    <property type="entry name" value="F-box domain"/>
    <property type="match status" value="1"/>
</dbReference>
<dbReference type="OrthoDB" id="10257471at2759"/>
<keyword evidence="1" id="KW-1133">Transmembrane helix</keyword>
<keyword evidence="4" id="KW-0496">Mitochondrion</keyword>
<feature type="domain" description="F-box" evidence="2">
    <location>
        <begin position="9"/>
        <end position="53"/>
    </location>
</feature>
<sequence>MANIDWSRRLPSDLTMMVFGYLDERSVCGLSATCRAWSSFAGQPSLWFEICNRTQGSVDSDTSRHWKDKFRERLQARRSFLQNRGLFSRTAVGVIAVCLCTVFAIMSARDVALQAHRLSVAARSDPIIARVIHSHVEEHTSGSVHDDNEDEHEFEYEPVIAYSAVWNQRNLSSSTFWPLPYGHLRLASLEDAEDVMRSYPVGSDLHVFVVDGYSFVHMAPMFEPIGMMVVALAISCLAAIFTVLSPPITVIRPDTTDLKTYSDAIGRYAYPLIDDRFDDIVDRRRRGFLLVFSSVIFHCLATPALVHYVAWVGVGGVLFEMWVLAFVSEAIAMYALWNARLYLVRRFQAFLFSDRRPYLVPEAPNVVHVVLKTQMHIFLESVSIVASLTRVDREVVRAPGEPDRTRLNHTLLHVQDTPVDHARAAELVPGEHLVGQSTLVIDRRHEQSTRSDHVGYPRFVWKLAVVTKARDLPSFTDDVIVVVSDPPTSVTLQ</sequence>
<reference evidence="4 6" key="2">
    <citation type="submission" date="2018-03" db="EMBL/GenBank/DDBJ databases">
        <authorList>
            <person name="Fogelqvist J."/>
        </authorList>
    </citation>
    <scope>NUCLEOTIDE SEQUENCE [LARGE SCALE GENOMIC DNA]</scope>
</reference>
<dbReference type="EMBL" id="OVEO01000001">
    <property type="protein sequence ID" value="SPQ93667.1"/>
    <property type="molecule type" value="Genomic_DNA"/>
</dbReference>
<dbReference type="InterPro" id="IPR001810">
    <property type="entry name" value="F-box_dom"/>
</dbReference>
<evidence type="ECO:0000313" key="3">
    <source>
        <dbReference type="EMBL" id="CEP02142.1"/>
    </source>
</evidence>
<feature type="transmembrane region" description="Helical" evidence="1">
    <location>
        <begin position="86"/>
        <end position="108"/>
    </location>
</feature>
<evidence type="ECO:0000313" key="5">
    <source>
        <dbReference type="Proteomes" id="UP000039324"/>
    </source>
</evidence>
<reference evidence="3 5" key="1">
    <citation type="submission" date="2015-02" db="EMBL/GenBank/DDBJ databases">
        <authorList>
            <person name="Chooi Y.-H."/>
        </authorList>
    </citation>
    <scope>NUCLEOTIDE SEQUENCE [LARGE SCALE GENOMIC DNA]</scope>
    <source>
        <strain evidence="3">E3</strain>
    </source>
</reference>
<keyword evidence="1" id="KW-0812">Transmembrane</keyword>
<dbReference type="Proteomes" id="UP000039324">
    <property type="component" value="Unassembled WGS sequence"/>
</dbReference>